<gene>
    <name evidence="1" type="ORF">BRAPAZ1V2_A06P18920.2</name>
</gene>
<reference evidence="1 2" key="1">
    <citation type="submission" date="2021-07" db="EMBL/GenBank/DDBJ databases">
        <authorList>
            <consortium name="Genoscope - CEA"/>
            <person name="William W."/>
        </authorList>
    </citation>
    <scope>NUCLEOTIDE SEQUENCE [LARGE SCALE GENOMIC DNA]</scope>
</reference>
<proteinExistence type="predicted"/>
<dbReference type="Gramene" id="A06p18920.2_BraZ1">
    <property type="protein sequence ID" value="A06p18920.2_BraZ1.CDS.1"/>
    <property type="gene ID" value="A06g18920.2_BraZ1"/>
</dbReference>
<sequence length="96" mass="11451">MASWKPFLKQLLCVLFFSLIEKKFIFTRNELTDFFFFQFVVAISCVDFMAMIDDKTITLLVLNLDLSGKELILTALLWKQLPWKPPWKQCIRVRMQ</sequence>
<evidence type="ECO:0000313" key="2">
    <source>
        <dbReference type="Proteomes" id="UP000694005"/>
    </source>
</evidence>
<organism evidence="1 2">
    <name type="scientific">Brassica campestris</name>
    <name type="common">Field mustard</name>
    <dbReference type="NCBI Taxonomy" id="3711"/>
    <lineage>
        <taxon>Eukaryota</taxon>
        <taxon>Viridiplantae</taxon>
        <taxon>Streptophyta</taxon>
        <taxon>Embryophyta</taxon>
        <taxon>Tracheophyta</taxon>
        <taxon>Spermatophyta</taxon>
        <taxon>Magnoliopsida</taxon>
        <taxon>eudicotyledons</taxon>
        <taxon>Gunneridae</taxon>
        <taxon>Pentapetalae</taxon>
        <taxon>rosids</taxon>
        <taxon>malvids</taxon>
        <taxon>Brassicales</taxon>
        <taxon>Brassicaceae</taxon>
        <taxon>Brassiceae</taxon>
        <taxon>Brassica</taxon>
    </lineage>
</organism>
<evidence type="ECO:0000313" key="1">
    <source>
        <dbReference type="EMBL" id="CAG7869652.1"/>
    </source>
</evidence>
<dbReference type="Proteomes" id="UP000694005">
    <property type="component" value="Chromosome A06"/>
</dbReference>
<protein>
    <submittedName>
        <fullName evidence="1">Uncharacterized protein</fullName>
    </submittedName>
</protein>
<dbReference type="AlphaFoldDB" id="A0A8D9D983"/>
<accession>A0A8D9D983</accession>
<name>A0A8D9D983_BRACM</name>
<dbReference type="EMBL" id="LS974622">
    <property type="protein sequence ID" value="CAG7869652.1"/>
    <property type="molecule type" value="Genomic_DNA"/>
</dbReference>